<accession>A0ABQ0DRW7</accession>
<comment type="caution">
    <text evidence="3">The sequence shown here is derived from an EMBL/GenBank/DDBJ whole genome shotgun (WGS) entry which is preliminary data.</text>
</comment>
<feature type="coiled-coil region" evidence="1">
    <location>
        <begin position="98"/>
        <end position="125"/>
    </location>
</feature>
<feature type="chain" id="PRO_5045393779" evidence="2">
    <location>
        <begin position="18"/>
        <end position="126"/>
    </location>
</feature>
<evidence type="ECO:0000256" key="2">
    <source>
        <dbReference type="SAM" id="SignalP"/>
    </source>
</evidence>
<evidence type="ECO:0000256" key="1">
    <source>
        <dbReference type="SAM" id="Coils"/>
    </source>
</evidence>
<evidence type="ECO:0000313" key="3">
    <source>
        <dbReference type="EMBL" id="GAB1225596.1"/>
    </source>
</evidence>
<reference evidence="3 4" key="1">
    <citation type="journal article" date="2019" name="PLoS Negl. Trop. Dis.">
        <title>Whole genome sequencing of Entamoeba nuttalli reveals mammalian host-related molecular signatures and a novel octapeptide-repeat surface protein.</title>
        <authorList>
            <person name="Tanaka M."/>
            <person name="Makiuchi T."/>
            <person name="Komiyama T."/>
            <person name="Shiina T."/>
            <person name="Osaki K."/>
            <person name="Tachibana H."/>
        </authorList>
    </citation>
    <scope>NUCLEOTIDE SEQUENCE [LARGE SCALE GENOMIC DNA]</scope>
    <source>
        <strain evidence="3 4">P19-061405</strain>
    </source>
</reference>
<evidence type="ECO:0000313" key="4">
    <source>
        <dbReference type="Proteomes" id="UP001628156"/>
    </source>
</evidence>
<protein>
    <submittedName>
        <fullName evidence="3">Uncharacterized protein</fullName>
    </submittedName>
</protein>
<name>A0ABQ0DRW7_9EUKA</name>
<keyword evidence="4" id="KW-1185">Reference proteome</keyword>
<feature type="coiled-coil region" evidence="1">
    <location>
        <begin position="28"/>
        <end position="73"/>
    </location>
</feature>
<organism evidence="3 4">
    <name type="scientific">Entamoeba nuttalli</name>
    <dbReference type="NCBI Taxonomy" id="412467"/>
    <lineage>
        <taxon>Eukaryota</taxon>
        <taxon>Amoebozoa</taxon>
        <taxon>Evosea</taxon>
        <taxon>Archamoebae</taxon>
        <taxon>Mastigamoebida</taxon>
        <taxon>Entamoebidae</taxon>
        <taxon>Entamoeba</taxon>
    </lineage>
</organism>
<dbReference type="EMBL" id="BAAFRS010000257">
    <property type="protein sequence ID" value="GAB1225596.1"/>
    <property type="molecule type" value="Genomic_DNA"/>
</dbReference>
<keyword evidence="1" id="KW-0175">Coiled coil</keyword>
<proteinExistence type="predicted"/>
<dbReference type="Proteomes" id="UP001628156">
    <property type="component" value="Unassembled WGS sequence"/>
</dbReference>
<feature type="signal peptide" evidence="2">
    <location>
        <begin position="1"/>
        <end position="17"/>
    </location>
</feature>
<sequence length="126" mass="15001">MLLFLFFIAVSCQFCNNENCITQKTNQLKSLFYSLQQLQQKFKVLEDQEIKVIETYTSKKSQLETSLREAVEQDNITQKINQLRIDFRSKIVEIKRKSNKIKEEIGQINLKIEKLKNKIDKKKRTI</sequence>
<gene>
    <name evidence="3" type="ORF">ENUP19_0257G0024</name>
</gene>
<keyword evidence="2" id="KW-0732">Signal</keyword>